<comment type="caution">
    <text evidence="2">The sequence shown here is derived from an EMBL/GenBank/DDBJ whole genome shotgun (WGS) entry which is preliminary data.</text>
</comment>
<evidence type="ECO:0000313" key="2">
    <source>
        <dbReference type="EMBL" id="MFD2740806.1"/>
    </source>
</evidence>
<evidence type="ECO:0000313" key="3">
    <source>
        <dbReference type="Proteomes" id="UP001597474"/>
    </source>
</evidence>
<proteinExistence type="predicted"/>
<gene>
    <name evidence="2" type="ORF">ACFSUD_14575</name>
</gene>
<dbReference type="Proteomes" id="UP001597474">
    <property type="component" value="Unassembled WGS sequence"/>
</dbReference>
<feature type="region of interest" description="Disordered" evidence="1">
    <location>
        <begin position="275"/>
        <end position="295"/>
    </location>
</feature>
<keyword evidence="3" id="KW-1185">Reference proteome</keyword>
<accession>A0ABW5U4I4</accession>
<reference evidence="3" key="1">
    <citation type="journal article" date="2019" name="Int. J. Syst. Evol. Microbiol.">
        <title>The Global Catalogue of Microorganisms (GCM) 10K type strain sequencing project: providing services to taxonomists for standard genome sequencing and annotation.</title>
        <authorList>
            <consortium name="The Broad Institute Genomics Platform"/>
            <consortium name="The Broad Institute Genome Sequencing Center for Infectious Disease"/>
            <person name="Wu L."/>
            <person name="Ma J."/>
        </authorList>
    </citation>
    <scope>NUCLEOTIDE SEQUENCE [LARGE SCALE GENOMIC DNA]</scope>
    <source>
        <strain evidence="3">TISTR 2562</strain>
    </source>
</reference>
<evidence type="ECO:0000256" key="1">
    <source>
        <dbReference type="SAM" id="MobiDB-lite"/>
    </source>
</evidence>
<sequence>MKDAVMRPAKPTEHLMQAWIYQEFWTTRNALLLALGISPDAGDAEEHLTPQKALLDRTIRDGIRSGSPEDWLWWGEKNGVSFHSDWWIAIMPRGPIGFDGQHFALQREEMLSDAYLQQERRLITKWARKPYWTPREAIDLSLNFDPFTTDSWRGEEPEFGDTIRERDDRLQMLERAVEAGDISEKASPKDYVRWLDKCGYIISKAWRRAVEAESKNHEKVDVDKFTALTGENAQLRRELAKQIAKGIEQEDMAQQLAALGEENENLRKRVLELTQETQKLGQRTPKSKSEDGEPEVITKLRKRIKLLSGKPANHNEVSAITRRVGLLEIALLAAAVDGHSYNPRVGKSPVPKQIADKTAELGQPMAAITVRAYLQESSAAHVEPHVWTEMYP</sequence>
<dbReference type="EMBL" id="JBHUMP010000014">
    <property type="protein sequence ID" value="MFD2740806.1"/>
    <property type="molecule type" value="Genomic_DNA"/>
</dbReference>
<dbReference type="RefSeq" id="WP_386375234.1">
    <property type="nucleotide sequence ID" value="NZ_JBHUMP010000014.1"/>
</dbReference>
<name>A0ABW5U4I4_9RHOB</name>
<protein>
    <submittedName>
        <fullName evidence="2">Uncharacterized protein</fullName>
    </submittedName>
</protein>
<organism evidence="2 3">
    <name type="scientific">Sulfitobacter aestuarii</name>
    <dbReference type="NCBI Taxonomy" id="2161676"/>
    <lineage>
        <taxon>Bacteria</taxon>
        <taxon>Pseudomonadati</taxon>
        <taxon>Pseudomonadota</taxon>
        <taxon>Alphaproteobacteria</taxon>
        <taxon>Rhodobacterales</taxon>
        <taxon>Roseobacteraceae</taxon>
        <taxon>Sulfitobacter</taxon>
    </lineage>
</organism>